<dbReference type="GO" id="GO:0015914">
    <property type="term" value="P:phospholipid transport"/>
    <property type="evidence" value="ECO:0007669"/>
    <property type="project" value="TreeGrafter"/>
</dbReference>
<dbReference type="STRING" id="1160509.A0A3N4IJ03"/>
<dbReference type="GO" id="GO:0032865">
    <property type="term" value="C:ERMES complex"/>
    <property type="evidence" value="ECO:0007669"/>
    <property type="project" value="UniProtKB-UniRule"/>
</dbReference>
<proteinExistence type="inferred from homology"/>
<keyword evidence="6" id="KW-0446">Lipid-binding</keyword>
<comment type="similarity">
    <text evidence="9">Belongs to the MDM12 family.</text>
</comment>
<feature type="domain" description="SMP-LTD" evidence="11">
    <location>
        <begin position="1"/>
        <end position="480"/>
    </location>
</feature>
<reference evidence="12 13" key="1">
    <citation type="journal article" date="2018" name="Nat. Ecol. Evol.">
        <title>Pezizomycetes genomes reveal the molecular basis of ectomycorrhizal truffle lifestyle.</title>
        <authorList>
            <person name="Murat C."/>
            <person name="Payen T."/>
            <person name="Noel B."/>
            <person name="Kuo A."/>
            <person name="Morin E."/>
            <person name="Chen J."/>
            <person name="Kohler A."/>
            <person name="Krizsan K."/>
            <person name="Balestrini R."/>
            <person name="Da Silva C."/>
            <person name="Montanini B."/>
            <person name="Hainaut M."/>
            <person name="Levati E."/>
            <person name="Barry K.W."/>
            <person name="Belfiori B."/>
            <person name="Cichocki N."/>
            <person name="Clum A."/>
            <person name="Dockter R.B."/>
            <person name="Fauchery L."/>
            <person name="Guy J."/>
            <person name="Iotti M."/>
            <person name="Le Tacon F."/>
            <person name="Lindquist E.A."/>
            <person name="Lipzen A."/>
            <person name="Malagnac F."/>
            <person name="Mello A."/>
            <person name="Molinier V."/>
            <person name="Miyauchi S."/>
            <person name="Poulain J."/>
            <person name="Riccioni C."/>
            <person name="Rubini A."/>
            <person name="Sitrit Y."/>
            <person name="Splivallo R."/>
            <person name="Traeger S."/>
            <person name="Wang M."/>
            <person name="Zifcakova L."/>
            <person name="Wipf D."/>
            <person name="Zambonelli A."/>
            <person name="Paolocci F."/>
            <person name="Nowrousian M."/>
            <person name="Ottonello S."/>
            <person name="Baldrian P."/>
            <person name="Spatafora J.W."/>
            <person name="Henrissat B."/>
            <person name="Nagy L.G."/>
            <person name="Aury J.M."/>
            <person name="Wincker P."/>
            <person name="Grigoriev I.V."/>
            <person name="Bonfante P."/>
            <person name="Martin F.M."/>
        </authorList>
    </citation>
    <scope>NUCLEOTIDE SEQUENCE [LARGE SCALE GENOMIC DNA]</scope>
    <source>
        <strain evidence="12 13">RN42</strain>
    </source>
</reference>
<dbReference type="GO" id="GO:0008289">
    <property type="term" value="F:lipid binding"/>
    <property type="evidence" value="ECO:0007669"/>
    <property type="project" value="UniProtKB-KW"/>
</dbReference>
<sequence length="480" mass="52966">MSVEISWENLTSGEEGKARAAHIRDFIHAKFQNVPLPRFIQSVKVVNFDFGSVPPEVEIKDICDPYPEFYEEEFDDEEETNTEDEEDEMIRKERALKRERERRRRERKAAAEASSSTPNPGGPPATPSRDRDGQPPPYQFSETPSRLPALRPAFTPGSDALRGPAGVATPLFASGPSSHLHYFHSALSSTFPQQSANGSQTPNNRPYQSRSNNYSDLTPEPASPDSDRATSPPLPRVSSPLSPTPNLGTALPLSLPFFPPSFLQSTLSQSHTPLRTPRSPPPSPGSAPDRAEATTPPPRLRLREPSDSDLQIKARVRYTGDIKIELTAELLLDYPSASFVGLPVRIVVTGFTFDGMLVVASIRKQLHVCFVDEDDDDDSIEAASTASGPTKFGSSIYAESSYDGDRDGLGAGIPTSPQTKRAKRKVSMIKDIKVESEIGEKGKTKQVLKNVGKVERFVLEQIRRVFEDEMVFPSSWTFLI</sequence>
<comment type="subcellular location">
    <subcellularLocation>
        <location evidence="1">Membrane</location>
    </subcellularLocation>
    <subcellularLocation>
        <location evidence="9">Mitochondrion outer membrane</location>
        <topology evidence="9">Peripheral membrane protein</topology>
        <orientation evidence="9">Cytoplasmic side</orientation>
    </subcellularLocation>
    <subcellularLocation>
        <location evidence="9">Endoplasmic reticulum membrane</location>
        <topology evidence="9">Peripheral membrane protein</topology>
        <orientation evidence="9">Cytoplasmic side</orientation>
    </subcellularLocation>
    <text evidence="9">The ERMES/MDM complex localizes to a few discrete foci (around 10 per single cell), that represent mitochondria-endoplasmic reticulum junctions. These foci are often found next to mtDNA nucleoids.</text>
</comment>
<evidence type="ECO:0000259" key="11">
    <source>
        <dbReference type="PROSITE" id="PS51847"/>
    </source>
</evidence>
<keyword evidence="7 9" id="KW-0496">Mitochondrion</keyword>
<protein>
    <recommendedName>
        <fullName evidence="9">Mitochondrial distribution and morphology protein 12</fullName>
    </recommendedName>
    <alternativeName>
        <fullName evidence="9">Mitochondrial inheritance component MDM12</fullName>
    </alternativeName>
</protein>
<feature type="region of interest" description="Disordered" evidence="10">
    <location>
        <begin position="71"/>
        <end position="162"/>
    </location>
</feature>
<feature type="region of interest" description="Disordered" evidence="10">
    <location>
        <begin position="191"/>
        <end position="245"/>
    </location>
</feature>
<dbReference type="PROSITE" id="PS51847">
    <property type="entry name" value="SMP"/>
    <property type="match status" value="1"/>
</dbReference>
<gene>
    <name evidence="9" type="primary">MDM12</name>
    <name evidence="12" type="ORF">BJ508DRAFT_411317</name>
</gene>
<evidence type="ECO:0000256" key="9">
    <source>
        <dbReference type="HAMAP-Rule" id="MF_03104"/>
    </source>
</evidence>
<dbReference type="InterPro" id="IPR031468">
    <property type="entry name" value="SMP_LBD"/>
</dbReference>
<accession>A0A3N4IJ03</accession>
<keyword evidence="5" id="KW-0445">Lipid transport</keyword>
<dbReference type="OrthoDB" id="3356905at2759"/>
<dbReference type="AlphaFoldDB" id="A0A3N4IJ03"/>
<feature type="compositionally biased region" description="Basic and acidic residues" evidence="10">
    <location>
        <begin position="89"/>
        <end position="99"/>
    </location>
</feature>
<feature type="compositionally biased region" description="Acidic residues" evidence="10">
    <location>
        <begin position="71"/>
        <end position="88"/>
    </location>
</feature>
<keyword evidence="13" id="KW-1185">Reference proteome</keyword>
<evidence type="ECO:0000256" key="6">
    <source>
        <dbReference type="ARBA" id="ARBA00023121"/>
    </source>
</evidence>
<evidence type="ECO:0000313" key="12">
    <source>
        <dbReference type="EMBL" id="RPA86123.1"/>
    </source>
</evidence>
<dbReference type="Pfam" id="PF26544">
    <property type="entry name" value="Mdm12"/>
    <property type="match status" value="3"/>
</dbReference>
<dbReference type="Proteomes" id="UP000275078">
    <property type="component" value="Unassembled WGS sequence"/>
</dbReference>
<name>A0A3N4IJ03_ASCIM</name>
<keyword evidence="2" id="KW-0813">Transport</keyword>
<dbReference type="PANTHER" id="PTHR28204:SF1">
    <property type="entry name" value="MITOCHONDRIAL DISTRIBUTION AND MORPHOLOGY PROTEIN 12"/>
    <property type="match status" value="1"/>
</dbReference>
<keyword evidence="4 9" id="KW-0256">Endoplasmic reticulum</keyword>
<evidence type="ECO:0000256" key="10">
    <source>
        <dbReference type="SAM" id="MobiDB-lite"/>
    </source>
</evidence>
<dbReference type="InterPro" id="IPR027532">
    <property type="entry name" value="Mdm12"/>
</dbReference>
<feature type="compositionally biased region" description="Polar residues" evidence="10">
    <location>
        <begin position="191"/>
        <end position="216"/>
    </location>
</feature>
<evidence type="ECO:0000256" key="3">
    <source>
        <dbReference type="ARBA" id="ARBA00022787"/>
    </source>
</evidence>
<evidence type="ECO:0000256" key="8">
    <source>
        <dbReference type="ARBA" id="ARBA00023136"/>
    </source>
</evidence>
<evidence type="ECO:0000256" key="2">
    <source>
        <dbReference type="ARBA" id="ARBA00022448"/>
    </source>
</evidence>
<evidence type="ECO:0000256" key="5">
    <source>
        <dbReference type="ARBA" id="ARBA00023055"/>
    </source>
</evidence>
<comment type="subunit">
    <text evidence="9">Component of the ER-mitochondria encounter structure (ERMES) or MDM complex, composed of MMM1, MDM10, MDM12 and MDM34. A MMM1 homodimer associates with one molecule of MDM12 on each side in a pairwise head-to-tail manner, and the SMP-LTD domains of MMM1 and MDM12 generate a continuous hydrophobic tunnel for phospholipid trafficking.</text>
</comment>
<dbReference type="PANTHER" id="PTHR28204">
    <property type="entry name" value="MITOCHONDRIAL DISTRIBUTION AND MORPHOLOGY PROTEIN 12"/>
    <property type="match status" value="1"/>
</dbReference>
<feature type="compositionally biased region" description="Low complexity" evidence="10">
    <location>
        <begin position="266"/>
        <end position="277"/>
    </location>
</feature>
<feature type="compositionally biased region" description="Low complexity" evidence="10">
    <location>
        <begin position="236"/>
        <end position="245"/>
    </location>
</feature>
<dbReference type="HAMAP" id="MF_03104">
    <property type="entry name" value="Mdm12"/>
    <property type="match status" value="1"/>
</dbReference>
<evidence type="ECO:0000256" key="4">
    <source>
        <dbReference type="ARBA" id="ARBA00022824"/>
    </source>
</evidence>
<keyword evidence="3 9" id="KW-1000">Mitochondrion outer membrane</keyword>
<comment type="function">
    <text evidence="9">Component of the ERMES/MDM complex, which serves as a molecular tether to connect the endoplasmic reticulum (ER) and mitochondria. Components of this complex are involved in the control of mitochondrial shape and protein biogenesis, and function in nonvesicular lipid trafficking between the ER and mitochondria. MDM12 is required for the interaction of the ER-resident membrane protein MMM1 and the outer mitochondrial membrane-resident beta-barrel protein MDM10. The MDM12-MMM1 subcomplex functions in the major beta-barrel assembly pathway that is responsible for biogenesis of all mitochondrial outer membrane beta-barrel proteins, and acts in a late step after the SAM complex. The MDM10-MDM12-MMM1 subcomplex further acts in the TOM40-specific pathway after the action of the MDM12-MMM1 complex. Essential for establishing and maintaining the structure of mitochondria and maintenance of mtDNA nucleoids.</text>
</comment>
<dbReference type="EMBL" id="ML119650">
    <property type="protein sequence ID" value="RPA86123.1"/>
    <property type="molecule type" value="Genomic_DNA"/>
</dbReference>
<evidence type="ECO:0000313" key="13">
    <source>
        <dbReference type="Proteomes" id="UP000275078"/>
    </source>
</evidence>
<keyword evidence="8 9" id="KW-0472">Membrane</keyword>
<feature type="region of interest" description="Disordered" evidence="10">
    <location>
        <begin position="266"/>
        <end position="308"/>
    </location>
</feature>
<dbReference type="GO" id="GO:0005789">
    <property type="term" value="C:endoplasmic reticulum membrane"/>
    <property type="evidence" value="ECO:0007669"/>
    <property type="project" value="UniProtKB-SubCell"/>
</dbReference>
<evidence type="ECO:0000256" key="7">
    <source>
        <dbReference type="ARBA" id="ARBA00023128"/>
    </source>
</evidence>
<organism evidence="12 13">
    <name type="scientific">Ascobolus immersus RN42</name>
    <dbReference type="NCBI Taxonomy" id="1160509"/>
    <lineage>
        <taxon>Eukaryota</taxon>
        <taxon>Fungi</taxon>
        <taxon>Dikarya</taxon>
        <taxon>Ascomycota</taxon>
        <taxon>Pezizomycotina</taxon>
        <taxon>Pezizomycetes</taxon>
        <taxon>Pezizales</taxon>
        <taxon>Ascobolaceae</taxon>
        <taxon>Ascobolus</taxon>
    </lineage>
</organism>
<dbReference type="GO" id="GO:1990456">
    <property type="term" value="P:mitochondrion-endoplasmic reticulum membrane tethering"/>
    <property type="evidence" value="ECO:0007669"/>
    <property type="project" value="TreeGrafter"/>
</dbReference>
<dbReference type="GO" id="GO:0045040">
    <property type="term" value="P:protein insertion into mitochondrial outer membrane"/>
    <property type="evidence" value="ECO:0007669"/>
    <property type="project" value="UniProtKB-UniRule"/>
</dbReference>
<dbReference type="CDD" id="cd21672">
    <property type="entry name" value="SMP_Mdm12"/>
    <property type="match status" value="1"/>
</dbReference>
<evidence type="ECO:0000256" key="1">
    <source>
        <dbReference type="ARBA" id="ARBA00004370"/>
    </source>
</evidence>